<dbReference type="Proteomes" id="UP001549076">
    <property type="component" value="Unassembled WGS sequence"/>
</dbReference>
<reference evidence="1 2" key="1">
    <citation type="submission" date="2024-06" db="EMBL/GenBank/DDBJ databases">
        <title>Genomic Encyclopedia of Type Strains, Phase IV (KMG-IV): sequencing the most valuable type-strain genomes for metagenomic binning, comparative biology and taxonomic classification.</title>
        <authorList>
            <person name="Goeker M."/>
        </authorList>
    </citation>
    <scope>NUCLEOTIDE SEQUENCE [LARGE SCALE GENOMIC DNA]</scope>
    <source>
        <strain evidence="1 2">DSM 27865</strain>
    </source>
</reference>
<accession>A0ABV2MV79</accession>
<protein>
    <recommendedName>
        <fullName evidence="3">IstB-like ATP-binding protein domain-containing protein</fullName>
    </recommendedName>
</protein>
<organism evidence="1 2">
    <name type="scientific">Aquamicrobium terrae</name>
    <dbReference type="NCBI Taxonomy" id="1324945"/>
    <lineage>
        <taxon>Bacteria</taxon>
        <taxon>Pseudomonadati</taxon>
        <taxon>Pseudomonadota</taxon>
        <taxon>Alphaproteobacteria</taxon>
        <taxon>Hyphomicrobiales</taxon>
        <taxon>Phyllobacteriaceae</taxon>
        <taxon>Aquamicrobium</taxon>
    </lineage>
</organism>
<dbReference type="RefSeq" id="WP_354192884.1">
    <property type="nucleotide sequence ID" value="NZ_JBEPML010000002.1"/>
</dbReference>
<keyword evidence="2" id="KW-1185">Reference proteome</keyword>
<sequence length="84" mass="10080">MTRARHERQIKLTSYTHNGRNTFEAALFEVLYRRGALDLSWLSDDLIAEVRHRMISKEWSRHKFRREQRKQAQAILAKQKEEAA</sequence>
<gene>
    <name evidence="1" type="ORF">ABID37_000886</name>
</gene>
<proteinExistence type="predicted"/>
<dbReference type="EMBL" id="JBEPML010000002">
    <property type="protein sequence ID" value="MET3790695.1"/>
    <property type="molecule type" value="Genomic_DNA"/>
</dbReference>
<evidence type="ECO:0008006" key="3">
    <source>
        <dbReference type="Google" id="ProtNLM"/>
    </source>
</evidence>
<evidence type="ECO:0000313" key="2">
    <source>
        <dbReference type="Proteomes" id="UP001549076"/>
    </source>
</evidence>
<name>A0ABV2MV79_9HYPH</name>
<comment type="caution">
    <text evidence="1">The sequence shown here is derived from an EMBL/GenBank/DDBJ whole genome shotgun (WGS) entry which is preliminary data.</text>
</comment>
<evidence type="ECO:0000313" key="1">
    <source>
        <dbReference type="EMBL" id="MET3790695.1"/>
    </source>
</evidence>